<comment type="similarity">
    <text evidence="2">Belongs to the resistance-nodulation-cell division (RND) (TC 2.A.6) family. MmpL subfamily.</text>
</comment>
<keyword evidence="3" id="KW-1003">Cell membrane</keyword>
<dbReference type="PANTHER" id="PTHR33406">
    <property type="entry name" value="MEMBRANE PROTEIN MJ1562-RELATED"/>
    <property type="match status" value="1"/>
</dbReference>
<feature type="transmembrane region" description="Helical" evidence="7">
    <location>
        <begin position="857"/>
        <end position="879"/>
    </location>
</feature>
<feature type="transmembrane region" description="Helical" evidence="7">
    <location>
        <begin position="932"/>
        <end position="957"/>
    </location>
</feature>
<evidence type="ECO:0000256" key="7">
    <source>
        <dbReference type="SAM" id="Phobius"/>
    </source>
</evidence>
<evidence type="ECO:0000256" key="6">
    <source>
        <dbReference type="ARBA" id="ARBA00023136"/>
    </source>
</evidence>
<gene>
    <name evidence="9" type="ORF">AFA91_22610</name>
</gene>
<dbReference type="STRING" id="134601.AFA91_22610"/>
<evidence type="ECO:0000256" key="5">
    <source>
        <dbReference type="ARBA" id="ARBA00022989"/>
    </source>
</evidence>
<keyword evidence="6 7" id="KW-0472">Membrane</keyword>
<feature type="transmembrane region" description="Helical" evidence="7">
    <location>
        <begin position="802"/>
        <end position="819"/>
    </location>
</feature>
<feature type="transmembrane region" description="Helical" evidence="7">
    <location>
        <begin position="380"/>
        <end position="399"/>
    </location>
</feature>
<dbReference type="SUPFAM" id="SSF82866">
    <property type="entry name" value="Multidrug efflux transporter AcrB transmembrane domain"/>
    <property type="match status" value="2"/>
</dbReference>
<keyword evidence="5 7" id="KW-1133">Transmembrane helix</keyword>
<dbReference type="Pfam" id="PF03176">
    <property type="entry name" value="MMPL"/>
    <property type="match status" value="2"/>
</dbReference>
<dbReference type="InterPro" id="IPR050545">
    <property type="entry name" value="Mycobact_MmpL"/>
</dbReference>
<feature type="transmembrane region" description="Helical" evidence="7">
    <location>
        <begin position="20"/>
        <end position="42"/>
    </location>
</feature>
<dbReference type="EMBL" id="CP012150">
    <property type="protein sequence ID" value="AKS34219.1"/>
    <property type="molecule type" value="Genomic_DNA"/>
</dbReference>
<feature type="domain" description="SSD" evidence="8">
    <location>
        <begin position="223"/>
        <end position="349"/>
    </location>
</feature>
<evidence type="ECO:0000313" key="10">
    <source>
        <dbReference type="Proteomes" id="UP000062255"/>
    </source>
</evidence>
<dbReference type="KEGG" id="mgo:AFA91_22610"/>
<organism evidence="9 10">
    <name type="scientific">Mycolicibacterium goodii</name>
    <name type="common">Mycobacterium goodii</name>
    <dbReference type="NCBI Taxonomy" id="134601"/>
    <lineage>
        <taxon>Bacteria</taxon>
        <taxon>Bacillati</taxon>
        <taxon>Actinomycetota</taxon>
        <taxon>Actinomycetes</taxon>
        <taxon>Mycobacteriales</taxon>
        <taxon>Mycobacteriaceae</taxon>
        <taxon>Mycolicibacterium</taxon>
    </lineage>
</organism>
<dbReference type="Gene3D" id="1.20.1640.10">
    <property type="entry name" value="Multidrug efflux transporter AcrB transmembrane domain"/>
    <property type="match status" value="2"/>
</dbReference>
<evidence type="ECO:0000313" key="9">
    <source>
        <dbReference type="EMBL" id="AKS34219.1"/>
    </source>
</evidence>
<keyword evidence="4 7" id="KW-0812">Transmembrane</keyword>
<feature type="transmembrane region" description="Helical" evidence="7">
    <location>
        <begin position="194"/>
        <end position="213"/>
    </location>
</feature>
<dbReference type="InterPro" id="IPR000731">
    <property type="entry name" value="SSD"/>
</dbReference>
<evidence type="ECO:0000256" key="2">
    <source>
        <dbReference type="ARBA" id="ARBA00010157"/>
    </source>
</evidence>
<proteinExistence type="inferred from homology"/>
<feature type="transmembrane region" description="Helical" evidence="7">
    <location>
        <begin position="900"/>
        <end position="920"/>
    </location>
</feature>
<accession>A0A0K0X9X0</accession>
<feature type="transmembrane region" description="Helical" evidence="7">
    <location>
        <begin position="292"/>
        <end position="316"/>
    </location>
</feature>
<dbReference type="InterPro" id="IPR004869">
    <property type="entry name" value="MMPL_dom"/>
</dbReference>
<feature type="transmembrane region" description="Helical" evidence="7">
    <location>
        <begin position="249"/>
        <end position="271"/>
    </location>
</feature>
<evidence type="ECO:0000259" key="8">
    <source>
        <dbReference type="PROSITE" id="PS50156"/>
    </source>
</evidence>
<protein>
    <submittedName>
        <fullName evidence="9">Membrane protein</fullName>
    </submittedName>
</protein>
<dbReference type="PANTHER" id="PTHR33406:SF6">
    <property type="entry name" value="MEMBRANE PROTEIN YDGH-RELATED"/>
    <property type="match status" value="1"/>
</dbReference>
<comment type="subcellular location">
    <subcellularLocation>
        <location evidence="1">Cell membrane</location>
        <topology evidence="1">Multi-pass membrane protein</topology>
    </subcellularLocation>
</comment>
<evidence type="ECO:0000256" key="1">
    <source>
        <dbReference type="ARBA" id="ARBA00004651"/>
    </source>
</evidence>
<feature type="transmembrane region" description="Helical" evidence="7">
    <location>
        <begin position="328"/>
        <end position="350"/>
    </location>
</feature>
<evidence type="ECO:0000256" key="4">
    <source>
        <dbReference type="ARBA" id="ARBA00022692"/>
    </source>
</evidence>
<dbReference type="Proteomes" id="UP000062255">
    <property type="component" value="Chromosome"/>
</dbReference>
<name>A0A0K0X9X0_MYCGD</name>
<dbReference type="GO" id="GO:0005886">
    <property type="term" value="C:plasma membrane"/>
    <property type="evidence" value="ECO:0007669"/>
    <property type="project" value="UniProtKB-SubCell"/>
</dbReference>
<sequence length="988" mass="103261">MFTKSATPRSSDTFGALGRFVVRAPWVMIGAWVALLLVLSVACTPLTKVVQNQQVQPLRPAAMAATNQMAKDFGESAQNILVVVLTDDHGLSPADDGVYRRVADTLRADTARVASVQDFLSTPPLRQLMVSKDNKAFYLAVTLKAAAGTPESSAAYQQITDTVMHTTDGSGLHAAVTGQAAMMGDLAIIGEHDMHMIELATLVLVLTILLIIYRRPVTVLLPLITIGVSVVAAEGVVSALTHLGLSVSLLTMVLMTTMIAGAGTDYAVFLISRYHEYIGDGMDSDAAVQKALGSIGKVIAASAATVAVTFFGMIFARLPWFSSVGPALAISIAVALLAAITLLPAVLVLAGRRGWVKPRPPVTGRLWQRSAVHIVRRPKAHLAVSMAVLIALAGCAAFLRPTFNDRMQLPSASESNVGFTAMQDHFSTGALLPQYVYIRSPHDLRTAPSLADMDQMAQRISQLPGVATVRGITRPDGHTLEQAKLSYQAGQVGDALHGASAQIADKTDDLDALTAGADKLASTLAMVRDQIHSAGGSVSGLTSTLNQVQGQLNSAAALVGSIRTITNTSAPAITQASGVVGQVQSALNGPLNGPLCEGNPLCSAGRIQLAHMVQAGPASGPNVLSTVQNLGGQLQNAIDTLRNVTGGGAAGISSQIARVQSGADQLADGSARLAAGVHLLVDQTKKMGAGLSQASDLLVSMKQGASSPSMAGMFVPQQVLNSDDFKKAARLFISPDGHSARYLVETKADPFSTDAMDQVSSILDTAHGAQPNTSLADATISMVGTTPMYSTLRTDYYRDVELIVALTLAVVFIILVLLLRALVAPLYLIVSVVLSFLSAMGTGVLVFQMLLGQPIHWSVAATAFIVLVAVGADYNLLLITRIREESGRGIRTGIIRAIRSTGGVITSAGIIFAASMFGLLFGSLTTMVQTGFIIGVGLLIDTFVVRTITVPALVALLGPANWWPAKAPKASETPLASACRTEVIALSA</sequence>
<feature type="transmembrane region" description="Helical" evidence="7">
    <location>
        <begin position="220"/>
        <end position="243"/>
    </location>
</feature>
<reference evidence="9 10" key="1">
    <citation type="submission" date="2015-07" db="EMBL/GenBank/DDBJ databases">
        <title>Complete genome sequence of Mycobacterium goodii X7B, a facultative thermophilic biodesulfurizing bacterium.</title>
        <authorList>
            <person name="Yu B."/>
            <person name="Li F."/>
            <person name="Xu P."/>
        </authorList>
    </citation>
    <scope>NUCLEOTIDE SEQUENCE [LARGE SCALE GENOMIC DNA]</scope>
    <source>
        <strain evidence="9 10">X7B</strain>
    </source>
</reference>
<dbReference type="AlphaFoldDB" id="A0A0K0X9X0"/>
<feature type="transmembrane region" description="Helical" evidence="7">
    <location>
        <begin position="826"/>
        <end position="851"/>
    </location>
</feature>
<dbReference type="PATRIC" id="fig|134601.6.peg.4669"/>
<evidence type="ECO:0000256" key="3">
    <source>
        <dbReference type="ARBA" id="ARBA00022475"/>
    </source>
</evidence>
<dbReference type="PROSITE" id="PS50156">
    <property type="entry name" value="SSD"/>
    <property type="match status" value="1"/>
</dbReference>